<dbReference type="InterPro" id="IPR000120">
    <property type="entry name" value="Amidase"/>
</dbReference>
<feature type="non-terminal residue" evidence="3">
    <location>
        <position position="1"/>
    </location>
</feature>
<reference evidence="3 4" key="1">
    <citation type="submission" date="2019-11" db="EMBL/GenBank/DDBJ databases">
        <title>Acidiferrimicrobium australis gen. nov., sp. nov., an acidophilic and obligately heterotrophic, member of the Actinobacteria that catalyses dissimilatory oxido- reduction of iron isolated from metal-rich acidic water in Chile.</title>
        <authorList>
            <person name="Gonzalez D."/>
            <person name="Huber K."/>
            <person name="Hedrich S."/>
            <person name="Rojas-Villalobos C."/>
            <person name="Quatrini R."/>
            <person name="Dinamarca M.A."/>
            <person name="Schwarz A."/>
            <person name="Canales C."/>
            <person name="Nancucheo I."/>
        </authorList>
    </citation>
    <scope>NUCLEOTIDE SEQUENCE [LARGE SCALE GENOMIC DNA]</scope>
    <source>
        <strain evidence="3 4">USS-CCA1</strain>
    </source>
</reference>
<proteinExistence type="inferred from homology"/>
<dbReference type="Proteomes" id="UP000437736">
    <property type="component" value="Unassembled WGS sequence"/>
</dbReference>
<feature type="domain" description="Amidase" evidence="2">
    <location>
        <begin position="11"/>
        <end position="359"/>
    </location>
</feature>
<dbReference type="GO" id="GO:0004040">
    <property type="term" value="F:amidase activity"/>
    <property type="evidence" value="ECO:0007669"/>
    <property type="project" value="UniProtKB-EC"/>
</dbReference>
<dbReference type="Pfam" id="PF01425">
    <property type="entry name" value="Amidase"/>
    <property type="match status" value="1"/>
</dbReference>
<dbReference type="PANTHER" id="PTHR11895">
    <property type="entry name" value="TRANSAMIDASE"/>
    <property type="match status" value="1"/>
</dbReference>
<dbReference type="InterPro" id="IPR023631">
    <property type="entry name" value="Amidase_dom"/>
</dbReference>
<keyword evidence="4" id="KW-1185">Reference proteome</keyword>
<comment type="caution">
    <text evidence="3">The sequence shown here is derived from an EMBL/GenBank/DDBJ whole genome shotgun (WGS) entry which is preliminary data.</text>
</comment>
<dbReference type="EMBL" id="WJHE01000934">
    <property type="protein sequence ID" value="MST34298.1"/>
    <property type="molecule type" value="Genomic_DNA"/>
</dbReference>
<dbReference type="EC" id="3.5.1.4" evidence="3"/>
<sequence length="382" mass="39549">TQGTRLPLPVAGADAEIVRRLRAAGGIPIGVTNVPELCIQPWTASDANGVTRNPWDPSRTPGGSSGGSAAAVAAGLVPFATGSDGGGSIRIPAACCGLVGMKPSRGRVSSQPFGEMWMGLSTYGTLARTVADSALLLDVTSGATAADEERVADPGTPFSEASHRLPARLRVAVSRKVPPGVRAALSPDQANALDRVTRLLAGAGHRLVERDPDYGAAGLEFTALMLAGIHADYQRLGGRPDLVERHTRQLAAAGRTAVPPRLRSWLKQRRHRSAARLATLWSDVDVLLTPCLSRTALPAEGGYGRGAIRAFDLASRFTPYTPAWNLTGQPALAVPAGIAADGLPTSVQLVGRHGSEGLLYALAGELEALAPFAGDVPALAGR</sequence>
<dbReference type="Gene3D" id="3.90.1300.10">
    <property type="entry name" value="Amidase signature (AS) domain"/>
    <property type="match status" value="1"/>
</dbReference>
<dbReference type="SUPFAM" id="SSF75304">
    <property type="entry name" value="Amidase signature (AS) enzymes"/>
    <property type="match status" value="1"/>
</dbReference>
<protein>
    <submittedName>
        <fullName evidence="3">Amidase</fullName>
        <ecNumber evidence="3">3.5.1.4</ecNumber>
    </submittedName>
</protein>
<accession>A0ABW9R0Q0</accession>
<evidence type="ECO:0000259" key="2">
    <source>
        <dbReference type="Pfam" id="PF01425"/>
    </source>
</evidence>
<dbReference type="InterPro" id="IPR036928">
    <property type="entry name" value="AS_sf"/>
</dbReference>
<dbReference type="PROSITE" id="PS00571">
    <property type="entry name" value="AMIDASES"/>
    <property type="match status" value="1"/>
</dbReference>
<dbReference type="PANTHER" id="PTHR11895:SF7">
    <property type="entry name" value="GLUTAMYL-TRNA(GLN) AMIDOTRANSFERASE SUBUNIT A, MITOCHONDRIAL"/>
    <property type="match status" value="1"/>
</dbReference>
<evidence type="ECO:0000313" key="4">
    <source>
        <dbReference type="Proteomes" id="UP000437736"/>
    </source>
</evidence>
<dbReference type="InterPro" id="IPR020556">
    <property type="entry name" value="Amidase_CS"/>
</dbReference>
<keyword evidence="3" id="KW-0378">Hydrolase</keyword>
<organism evidence="3 4">
    <name type="scientific">Acidiferrimicrobium australe</name>
    <dbReference type="NCBI Taxonomy" id="2664430"/>
    <lineage>
        <taxon>Bacteria</taxon>
        <taxon>Bacillati</taxon>
        <taxon>Actinomycetota</taxon>
        <taxon>Acidimicrobiia</taxon>
        <taxon>Acidimicrobiales</taxon>
        <taxon>Acidimicrobiaceae</taxon>
        <taxon>Acidiferrimicrobium</taxon>
    </lineage>
</organism>
<evidence type="ECO:0000313" key="3">
    <source>
        <dbReference type="EMBL" id="MST34298.1"/>
    </source>
</evidence>
<evidence type="ECO:0000256" key="1">
    <source>
        <dbReference type="ARBA" id="ARBA00009199"/>
    </source>
</evidence>
<gene>
    <name evidence="3" type="ORF">GHK86_16410</name>
</gene>
<name>A0ABW9R0Q0_9ACTN</name>
<comment type="similarity">
    <text evidence="1">Belongs to the amidase family.</text>
</comment>